<gene>
    <name evidence="1" type="ORF">L3Q82_008892</name>
</gene>
<evidence type="ECO:0000313" key="1">
    <source>
        <dbReference type="EMBL" id="KAI3377750.1"/>
    </source>
</evidence>
<reference evidence="1" key="1">
    <citation type="submission" date="2022-04" db="EMBL/GenBank/DDBJ databases">
        <title>Jade perch genome.</title>
        <authorList>
            <person name="Chao B."/>
        </authorList>
    </citation>
    <scope>NUCLEOTIDE SEQUENCE</scope>
    <source>
        <strain evidence="1">CB-2022</strain>
    </source>
</reference>
<keyword evidence="2" id="KW-1185">Reference proteome</keyword>
<accession>A0ACB8XBP7</accession>
<organism evidence="1 2">
    <name type="scientific">Scortum barcoo</name>
    <name type="common">barcoo grunter</name>
    <dbReference type="NCBI Taxonomy" id="214431"/>
    <lineage>
        <taxon>Eukaryota</taxon>
        <taxon>Metazoa</taxon>
        <taxon>Chordata</taxon>
        <taxon>Craniata</taxon>
        <taxon>Vertebrata</taxon>
        <taxon>Euteleostomi</taxon>
        <taxon>Actinopterygii</taxon>
        <taxon>Neopterygii</taxon>
        <taxon>Teleostei</taxon>
        <taxon>Neoteleostei</taxon>
        <taxon>Acanthomorphata</taxon>
        <taxon>Eupercaria</taxon>
        <taxon>Centrarchiformes</taxon>
        <taxon>Terapontoidei</taxon>
        <taxon>Terapontidae</taxon>
        <taxon>Scortum</taxon>
    </lineage>
</organism>
<name>A0ACB8XBP7_9TELE</name>
<evidence type="ECO:0000313" key="2">
    <source>
        <dbReference type="Proteomes" id="UP000831701"/>
    </source>
</evidence>
<comment type="caution">
    <text evidence="1">The sequence shown here is derived from an EMBL/GenBank/DDBJ whole genome shotgun (WGS) entry which is preliminary data.</text>
</comment>
<proteinExistence type="predicted"/>
<protein>
    <submittedName>
        <fullName evidence="1">Uncharacterized protein</fullName>
    </submittedName>
</protein>
<dbReference type="EMBL" id="CM041531">
    <property type="protein sequence ID" value="KAI3377750.1"/>
    <property type="molecule type" value="Genomic_DNA"/>
</dbReference>
<sequence>MDAIKKKMQMLKLDKENALDRAEQAESDKKAAEDRSKQLEDDLVALQKKLKATEDELDKYSEALKDAQEKLELAEKKATDAEGDVASLNRRIQLVEEELDRAQERLATALTKLEEAEKAADESERGMKVIENRAMKDEEKMELQEIQLKEAKHIAEEADRKYEEASFSTVARKLVIIESDLERTEERAELSESKCSELEEELKTVQNNLKSLEAQAEKYSQKEDKYEEEIKVLTDKLKEAETRAEFAERSVAKLEKTIDDLEAKFLHPRSWLSVVISLLCSAAQLSVSCLCISFFLHLGPKAAYVLSNVAEVVERILTFVPTKSLLRISSVCRLWRNCARRVLRTQQQVTWVSASGPSNTDVHALCSVLAEEVEKVFLLPRTVLAMVDCEAFNGQAYCYRQSKETFLNNIFFSLNHSEAKKTRHSPDTVEEMNLLFPKGCDIMGIAAPGIVLTPSGSCSSPPQEHQEGEAGFAVMFPNMEGVHIKPFHFCKKTISPTALKEAGLVDNPELRVVLMFVYEAYRSGGARFLSQILEPLAKSKALIAGGLVDSVFSPTRHCCTQGAYGVVGLALSGPKVQGASVLLDQDISNPKAAEATIRRLKAAKIPERNTLGFMFACVGRGQNYYDNQTNVEADAFRKVFPNTPLFGLFGNGEIGCDRIVKDDYTLCDTDTDSLQHEYTTVMTLVHLG</sequence>
<dbReference type="Proteomes" id="UP000831701">
    <property type="component" value="Chromosome 1"/>
</dbReference>